<gene>
    <name evidence="1" type="ORF">B0H67DRAFT_566255</name>
</gene>
<dbReference type="EMBL" id="JAUKUA010000001">
    <property type="protein sequence ID" value="KAK0731934.1"/>
    <property type="molecule type" value="Genomic_DNA"/>
</dbReference>
<dbReference type="Proteomes" id="UP001172102">
    <property type="component" value="Unassembled WGS sequence"/>
</dbReference>
<accession>A0AA40BCX5</accession>
<sequence>MPPPQFRTRKSKIDHPDPLHVCLRDQLTTNTMRRSIIVTFLAPTTLAQDTSRIRTRSSTNAVCTNTPVSGPLPTSTFLAVLSAHLNEDEECPRSALLNVHYHNEDDVGCCTQSAILTVASGTPACCSCGATCTGSVPSMVDWTFTAGQFVTTAVSQLPTTSGTLSPTPTAAGMSSSLTSHPFPCNKCFV</sequence>
<dbReference type="AlphaFoldDB" id="A0AA40BCX5"/>
<evidence type="ECO:0000313" key="1">
    <source>
        <dbReference type="EMBL" id="KAK0731934.1"/>
    </source>
</evidence>
<protein>
    <submittedName>
        <fullName evidence="1">Uncharacterized protein</fullName>
    </submittedName>
</protein>
<keyword evidence="2" id="KW-1185">Reference proteome</keyword>
<organism evidence="1 2">
    <name type="scientific">Lasiosphaeris hirsuta</name>
    <dbReference type="NCBI Taxonomy" id="260670"/>
    <lineage>
        <taxon>Eukaryota</taxon>
        <taxon>Fungi</taxon>
        <taxon>Dikarya</taxon>
        <taxon>Ascomycota</taxon>
        <taxon>Pezizomycotina</taxon>
        <taxon>Sordariomycetes</taxon>
        <taxon>Sordariomycetidae</taxon>
        <taxon>Sordariales</taxon>
        <taxon>Lasiosphaeriaceae</taxon>
        <taxon>Lasiosphaeris</taxon>
    </lineage>
</organism>
<proteinExistence type="predicted"/>
<name>A0AA40BCX5_9PEZI</name>
<evidence type="ECO:0000313" key="2">
    <source>
        <dbReference type="Proteomes" id="UP001172102"/>
    </source>
</evidence>
<reference evidence="1" key="1">
    <citation type="submission" date="2023-06" db="EMBL/GenBank/DDBJ databases">
        <title>Genome-scale phylogeny and comparative genomics of the fungal order Sordariales.</title>
        <authorList>
            <consortium name="Lawrence Berkeley National Laboratory"/>
            <person name="Hensen N."/>
            <person name="Bonometti L."/>
            <person name="Westerberg I."/>
            <person name="Brannstrom I.O."/>
            <person name="Guillou S."/>
            <person name="Cros-Aarteil S."/>
            <person name="Calhoun S."/>
            <person name="Haridas S."/>
            <person name="Kuo A."/>
            <person name="Mondo S."/>
            <person name="Pangilinan J."/>
            <person name="Riley R."/>
            <person name="Labutti K."/>
            <person name="Andreopoulos B."/>
            <person name="Lipzen A."/>
            <person name="Chen C."/>
            <person name="Yanf M."/>
            <person name="Daum C."/>
            <person name="Ng V."/>
            <person name="Clum A."/>
            <person name="Steindorff A."/>
            <person name="Ohm R."/>
            <person name="Martin F."/>
            <person name="Silar P."/>
            <person name="Natvig D."/>
            <person name="Lalanne C."/>
            <person name="Gautier V."/>
            <person name="Ament-Velasquez S.L."/>
            <person name="Kruys A."/>
            <person name="Hutchinson M.I."/>
            <person name="Powell A.J."/>
            <person name="Barry K."/>
            <person name="Miller A.N."/>
            <person name="Grigoriev I.V."/>
            <person name="Debuchy R."/>
            <person name="Gladieux P."/>
            <person name="Thoren M.H."/>
            <person name="Johannesson H."/>
        </authorList>
    </citation>
    <scope>NUCLEOTIDE SEQUENCE</scope>
    <source>
        <strain evidence="1">SMH4607-1</strain>
    </source>
</reference>
<comment type="caution">
    <text evidence="1">The sequence shown here is derived from an EMBL/GenBank/DDBJ whole genome shotgun (WGS) entry which is preliminary data.</text>
</comment>